<dbReference type="EMBL" id="KI980438">
    <property type="protein sequence ID" value="EXK24069.1"/>
    <property type="molecule type" value="Genomic_DNA"/>
</dbReference>
<protein>
    <submittedName>
        <fullName evidence="2">Uncharacterized protein</fullName>
    </submittedName>
</protein>
<dbReference type="VEuPathDB" id="FungiDB:FOMG_19186"/>
<dbReference type="HOGENOM" id="CLU_2922713_0_0_1"/>
<evidence type="ECO:0000313" key="2">
    <source>
        <dbReference type="EMBL" id="EXK24069.1"/>
    </source>
</evidence>
<name>W9YX06_FUSOX</name>
<feature type="compositionally biased region" description="Polar residues" evidence="1">
    <location>
        <begin position="51"/>
        <end position="61"/>
    </location>
</feature>
<feature type="region of interest" description="Disordered" evidence="1">
    <location>
        <begin position="26"/>
        <end position="61"/>
    </location>
</feature>
<dbReference type="Proteomes" id="UP000030703">
    <property type="component" value="Unassembled WGS sequence"/>
</dbReference>
<evidence type="ECO:0000256" key="1">
    <source>
        <dbReference type="SAM" id="MobiDB-lite"/>
    </source>
</evidence>
<gene>
    <name evidence="2" type="ORF">FOMG_19186</name>
</gene>
<proteinExistence type="predicted"/>
<reference evidence="2" key="1">
    <citation type="submission" date="2012-04" db="EMBL/GenBank/DDBJ databases">
        <title>The Genome Sequence of Fusarium oxysporum melonis.</title>
        <authorList>
            <consortium name="The Broad Institute Genome Sequencing Platform"/>
            <person name="Ma L.-J."/>
            <person name="Gale L.R."/>
            <person name="Schwartz D.C."/>
            <person name="Zhou S."/>
            <person name="Corby-Kistler H."/>
            <person name="Young S.K."/>
            <person name="Zeng Q."/>
            <person name="Gargeya S."/>
            <person name="Fitzgerald M."/>
            <person name="Haas B."/>
            <person name="Abouelleil A."/>
            <person name="Alvarado L."/>
            <person name="Arachchi H.M."/>
            <person name="Berlin A."/>
            <person name="Brown A."/>
            <person name="Chapman S.B."/>
            <person name="Chen Z."/>
            <person name="Dunbar C."/>
            <person name="Freedman E."/>
            <person name="Gearin G."/>
            <person name="Goldberg J."/>
            <person name="Griggs A."/>
            <person name="Gujja S."/>
            <person name="Heiman D."/>
            <person name="Howarth C."/>
            <person name="Larson L."/>
            <person name="Lui A."/>
            <person name="MacDonald P.J.P."/>
            <person name="Montmayeur A."/>
            <person name="Murphy C."/>
            <person name="Neiman D."/>
            <person name="Pearson M."/>
            <person name="Priest M."/>
            <person name="Roberts A."/>
            <person name="Saif S."/>
            <person name="Shea T."/>
            <person name="Shenoy N."/>
            <person name="Sisk P."/>
            <person name="Stolte C."/>
            <person name="Sykes S."/>
            <person name="Wortman J."/>
            <person name="Nusbaum C."/>
            <person name="Birren B."/>
        </authorList>
    </citation>
    <scope>NUCLEOTIDE SEQUENCE</scope>
    <source>
        <strain evidence="2">26406</strain>
    </source>
</reference>
<accession>W9YX06</accession>
<organism evidence="2">
    <name type="scientific">Fusarium oxysporum f. sp. melonis 26406</name>
    <dbReference type="NCBI Taxonomy" id="1089452"/>
    <lineage>
        <taxon>Eukaryota</taxon>
        <taxon>Fungi</taxon>
        <taxon>Dikarya</taxon>
        <taxon>Ascomycota</taxon>
        <taxon>Pezizomycotina</taxon>
        <taxon>Sordariomycetes</taxon>
        <taxon>Hypocreomycetidae</taxon>
        <taxon>Hypocreales</taxon>
        <taxon>Nectriaceae</taxon>
        <taxon>Fusarium</taxon>
        <taxon>Fusarium oxysporum species complex</taxon>
    </lineage>
</organism>
<sequence length="61" mass="6237">MLKPGSDEWCFSLEAAGAVASSAAVRAGAGRSALPQQARTSGPAYAKSTEENSLAEPQSRL</sequence>
<reference evidence="2" key="2">
    <citation type="submission" date="2014-02" db="EMBL/GenBank/DDBJ databases">
        <title>Annotation of the Genome Sequence of Fusarium oxysporum f. sp. melonis 26406.</title>
        <authorList>
            <consortium name="The Broad Institute Genomics Platform"/>
            <person name="Ma L.-J."/>
            <person name="Corby-Kistler H."/>
            <person name="Broz K."/>
            <person name="Gale L.R."/>
            <person name="Jonkers W."/>
            <person name="O'Donnell K."/>
            <person name="Ploetz R."/>
            <person name="Steinberg C."/>
            <person name="Schwartz D.C."/>
            <person name="VanEtten H."/>
            <person name="Zhou S."/>
            <person name="Young S.K."/>
            <person name="Zeng Q."/>
            <person name="Gargeya S."/>
            <person name="Fitzgerald M."/>
            <person name="Abouelleil A."/>
            <person name="Alvarado L."/>
            <person name="Chapman S.B."/>
            <person name="Gainer-Dewar J."/>
            <person name="Goldberg J."/>
            <person name="Griggs A."/>
            <person name="Gujja S."/>
            <person name="Hansen M."/>
            <person name="Howarth C."/>
            <person name="Imamovic A."/>
            <person name="Ireland A."/>
            <person name="Larimer J."/>
            <person name="McCowan C."/>
            <person name="Murphy C."/>
            <person name="Pearson M."/>
            <person name="Poon T.W."/>
            <person name="Priest M."/>
            <person name="Roberts A."/>
            <person name="Saif S."/>
            <person name="Shea T."/>
            <person name="Sykes S."/>
            <person name="Wortman J."/>
            <person name="Nusbaum C."/>
            <person name="Birren B."/>
        </authorList>
    </citation>
    <scope>NUCLEOTIDE SEQUENCE</scope>
    <source>
        <strain evidence="2">26406</strain>
    </source>
</reference>
<dbReference type="AlphaFoldDB" id="W9YX06"/>